<dbReference type="OMA" id="NEMIYFR"/>
<dbReference type="Proteomes" id="UP000070444">
    <property type="component" value="Unassembled WGS sequence"/>
</dbReference>
<evidence type="ECO:0000313" key="3">
    <source>
        <dbReference type="Proteomes" id="UP000070444"/>
    </source>
</evidence>
<dbReference type="PANTHER" id="PTHR35332">
    <property type="entry name" value="REGULATION OF ENOLASE PROTEIN 1"/>
    <property type="match status" value="1"/>
</dbReference>
<dbReference type="Pfam" id="PF07081">
    <property type="entry name" value="DUF1349"/>
    <property type="match status" value="1"/>
</dbReference>
<dbReference type="InterPro" id="IPR009784">
    <property type="entry name" value="DUF1349"/>
</dbReference>
<gene>
    <name evidence="2" type="ORF">CONCODRAFT_76739</name>
</gene>
<proteinExistence type="predicted"/>
<reference evidence="2 3" key="1">
    <citation type="journal article" date="2015" name="Genome Biol. Evol.">
        <title>Phylogenomic analyses indicate that early fungi evolved digesting cell walls of algal ancestors of land plants.</title>
        <authorList>
            <person name="Chang Y."/>
            <person name="Wang S."/>
            <person name="Sekimoto S."/>
            <person name="Aerts A.L."/>
            <person name="Choi C."/>
            <person name="Clum A."/>
            <person name="LaButti K.M."/>
            <person name="Lindquist E.A."/>
            <person name="Yee Ngan C."/>
            <person name="Ohm R.A."/>
            <person name="Salamov A.A."/>
            <person name="Grigoriev I.V."/>
            <person name="Spatafora J.W."/>
            <person name="Berbee M.L."/>
        </authorList>
    </citation>
    <scope>NUCLEOTIDE SEQUENCE [LARGE SCALE GENOMIC DNA]</scope>
    <source>
        <strain evidence="2 3">NRRL 28638</strain>
    </source>
</reference>
<evidence type="ECO:0000256" key="1">
    <source>
        <dbReference type="SAM" id="MobiDB-lite"/>
    </source>
</evidence>
<dbReference type="OrthoDB" id="42525at2759"/>
<sequence>MEALNWYNSSQGSNIKSPAKNSLSFKTNPKTDIWRTPREHRKNAHFFYQDVNGDFLVSVKFKGDYKSQYDQAGIMLRVGDDKWLKSGIEMINGVPHVSAVVTNPYSDWSIVPVQNFTKDSYLYLRVERKGPKIMIDYFIPPSDFKEPEDINKLDWVFLRKITSFSDANLTQVGISAATPQGDDGFDVSFEGYKLD</sequence>
<evidence type="ECO:0000313" key="2">
    <source>
        <dbReference type="EMBL" id="KXN74668.1"/>
    </source>
</evidence>
<keyword evidence="3" id="KW-1185">Reference proteome</keyword>
<dbReference type="SUPFAM" id="SSF49899">
    <property type="entry name" value="Concanavalin A-like lectins/glucanases"/>
    <property type="match status" value="1"/>
</dbReference>
<accession>A0A137PI43</accession>
<dbReference type="AlphaFoldDB" id="A0A137PI43"/>
<dbReference type="InterPro" id="IPR013320">
    <property type="entry name" value="ConA-like_dom_sf"/>
</dbReference>
<organism evidence="2 3">
    <name type="scientific">Conidiobolus coronatus (strain ATCC 28846 / CBS 209.66 / NRRL 28638)</name>
    <name type="common">Delacroixia coronata</name>
    <dbReference type="NCBI Taxonomy" id="796925"/>
    <lineage>
        <taxon>Eukaryota</taxon>
        <taxon>Fungi</taxon>
        <taxon>Fungi incertae sedis</taxon>
        <taxon>Zoopagomycota</taxon>
        <taxon>Entomophthoromycotina</taxon>
        <taxon>Entomophthoromycetes</taxon>
        <taxon>Entomophthorales</taxon>
        <taxon>Ancylistaceae</taxon>
        <taxon>Conidiobolus</taxon>
    </lineage>
</organism>
<dbReference type="PANTHER" id="PTHR35332:SF2">
    <property type="entry name" value="REGULATION OF ENOLASE PROTEIN 1"/>
    <property type="match status" value="1"/>
</dbReference>
<dbReference type="Gene3D" id="2.60.120.200">
    <property type="match status" value="1"/>
</dbReference>
<name>A0A137PI43_CONC2</name>
<dbReference type="EMBL" id="KQ964421">
    <property type="protein sequence ID" value="KXN74668.1"/>
    <property type="molecule type" value="Genomic_DNA"/>
</dbReference>
<protein>
    <submittedName>
        <fullName evidence="2">DUF1349-domain-containing protein</fullName>
    </submittedName>
</protein>
<feature type="region of interest" description="Disordered" evidence="1">
    <location>
        <begin position="1"/>
        <end position="22"/>
    </location>
</feature>